<dbReference type="STRING" id="1054147.F4QF71"/>
<dbReference type="InterPro" id="IPR025660">
    <property type="entry name" value="Pept_his_AS"/>
</dbReference>
<feature type="domain" description="Cathepsin propeptide inhibitor" evidence="4">
    <location>
        <begin position="1"/>
        <end position="52"/>
    </location>
</feature>
<dbReference type="InterPro" id="IPR039417">
    <property type="entry name" value="Peptidase_C1A_papain-like"/>
</dbReference>
<dbReference type="AlphaFoldDB" id="F4QF71"/>
<proteinExistence type="inferred from homology"/>
<dbReference type="RefSeq" id="XP_004350933.1">
    <property type="nucleotide sequence ID" value="XM_004350882.1"/>
</dbReference>
<dbReference type="Pfam" id="PF08246">
    <property type="entry name" value="Inhibitor_I29"/>
    <property type="match status" value="1"/>
</dbReference>
<dbReference type="GO" id="GO:0008234">
    <property type="term" value="F:cysteine-type peptidase activity"/>
    <property type="evidence" value="ECO:0007669"/>
    <property type="project" value="InterPro"/>
</dbReference>
<evidence type="ECO:0000313" key="6">
    <source>
        <dbReference type="Proteomes" id="UP000007797"/>
    </source>
</evidence>
<dbReference type="KEGG" id="dfa:DFA_11995"/>
<dbReference type="PROSITE" id="PS00639">
    <property type="entry name" value="THIOL_PROTEASE_HIS"/>
    <property type="match status" value="1"/>
</dbReference>
<accession>F4QF71</accession>
<comment type="similarity">
    <text evidence="1">Belongs to the peptidase C1 family.</text>
</comment>
<evidence type="ECO:0000313" key="5">
    <source>
        <dbReference type="EMBL" id="EGG14225.1"/>
    </source>
</evidence>
<organism evidence="5 6">
    <name type="scientific">Cavenderia fasciculata</name>
    <name type="common">Slime mold</name>
    <name type="synonym">Dictyostelium fasciculatum</name>
    <dbReference type="NCBI Taxonomy" id="261658"/>
    <lineage>
        <taxon>Eukaryota</taxon>
        <taxon>Amoebozoa</taxon>
        <taxon>Evosea</taxon>
        <taxon>Eumycetozoa</taxon>
        <taxon>Dictyostelia</taxon>
        <taxon>Acytosteliales</taxon>
        <taxon>Cavenderiaceae</taxon>
        <taxon>Cavenderia</taxon>
    </lineage>
</organism>
<dbReference type="PANTHER" id="PTHR12411">
    <property type="entry name" value="CYSTEINE PROTEASE FAMILY C1-RELATED"/>
    <property type="match status" value="1"/>
</dbReference>
<dbReference type="SMART" id="SM00848">
    <property type="entry name" value="Inhibitor_I29"/>
    <property type="match status" value="1"/>
</dbReference>
<keyword evidence="6" id="KW-1185">Reference proteome</keyword>
<dbReference type="OrthoDB" id="10259130at2759"/>
<dbReference type="OMA" id="RLIWEDT"/>
<dbReference type="InterPro" id="IPR013201">
    <property type="entry name" value="Prot_inhib_I29"/>
</dbReference>
<gene>
    <name evidence="5" type="ORF">DFA_11995</name>
</gene>
<feature type="domain" description="Peptidase C1A papain C-terminal" evidence="3">
    <location>
        <begin position="85"/>
        <end position="289"/>
    </location>
</feature>
<dbReference type="GeneID" id="14865580"/>
<dbReference type="FunFam" id="3.90.70.10:FF:000332">
    <property type="entry name" value="Cathepsin L1"/>
    <property type="match status" value="1"/>
</dbReference>
<dbReference type="Gene3D" id="3.90.70.10">
    <property type="entry name" value="Cysteine proteinases"/>
    <property type="match status" value="1"/>
</dbReference>
<dbReference type="SUPFAM" id="SSF54001">
    <property type="entry name" value="Cysteine proteinases"/>
    <property type="match status" value="1"/>
</dbReference>
<evidence type="ECO:0000259" key="4">
    <source>
        <dbReference type="SMART" id="SM00848"/>
    </source>
</evidence>
<dbReference type="EMBL" id="GL883029">
    <property type="protein sequence ID" value="EGG14225.1"/>
    <property type="molecule type" value="Genomic_DNA"/>
</dbReference>
<dbReference type="InterPro" id="IPR038765">
    <property type="entry name" value="Papain-like_cys_pep_sf"/>
</dbReference>
<dbReference type="InterPro" id="IPR000668">
    <property type="entry name" value="Peptidase_C1A_C"/>
</dbReference>
<protein>
    <submittedName>
        <fullName evidence="5">Cysteine proteinase 5</fullName>
    </submittedName>
</protein>
<keyword evidence="2" id="KW-1015">Disulfide bond</keyword>
<reference evidence="6" key="1">
    <citation type="journal article" date="2011" name="Genome Res.">
        <title>Phylogeny-wide analysis of social amoeba genomes highlights ancient origins for complex intercellular communication.</title>
        <authorList>
            <person name="Heidel A.J."/>
            <person name="Lawal H.M."/>
            <person name="Felder M."/>
            <person name="Schilde C."/>
            <person name="Helps N.R."/>
            <person name="Tunggal B."/>
            <person name="Rivero F."/>
            <person name="John U."/>
            <person name="Schleicher M."/>
            <person name="Eichinger L."/>
            <person name="Platzer M."/>
            <person name="Noegel A.A."/>
            <person name="Schaap P."/>
            <person name="Gloeckner G."/>
        </authorList>
    </citation>
    <scope>NUCLEOTIDE SEQUENCE [LARGE SCALE GENOMIC DNA]</scope>
    <source>
        <strain evidence="6">SH3</strain>
    </source>
</reference>
<dbReference type="Pfam" id="PF00112">
    <property type="entry name" value="Peptidase_C1"/>
    <property type="match status" value="1"/>
</dbReference>
<evidence type="ECO:0000256" key="2">
    <source>
        <dbReference type="ARBA" id="ARBA00023157"/>
    </source>
</evidence>
<name>F4QF71_CACFS</name>
<dbReference type="Proteomes" id="UP000007797">
    <property type="component" value="Unassembled WGS sequence"/>
</dbReference>
<sequence>MNKHDKSYESGHFNKAYNTFKNNFDLITTWNQQKHSSRLGLNKFADLSNKEFILQFTNAKGQINHNNNNNQLVSTFDSSSSSSPIPISVDWTKKGVVSAVPNTDADCLSSYAFSSVGCAESMWAIYNDFAVIPLSVQQVLDCSGGNGNEGCNGGEINNSFEYMIVDGLQSAKTYPFKGKQQKCQADPVETVAAYSNYTTIAQADEQEMAQAVATHGPVSVYIDASGEFQFYESGVYYNAQCSSTNLDHSVLVTGYGVLNNDNYWSIRYALMSKDKGNNCGIATKSSYIIVKG</sequence>
<dbReference type="GO" id="GO:0006508">
    <property type="term" value="P:proteolysis"/>
    <property type="evidence" value="ECO:0007669"/>
    <property type="project" value="InterPro"/>
</dbReference>
<evidence type="ECO:0000259" key="3">
    <source>
        <dbReference type="SMART" id="SM00645"/>
    </source>
</evidence>
<evidence type="ECO:0000256" key="1">
    <source>
        <dbReference type="ARBA" id="ARBA00008455"/>
    </source>
</evidence>
<dbReference type="SMART" id="SM00645">
    <property type="entry name" value="Pept_C1"/>
    <property type="match status" value="1"/>
</dbReference>
<dbReference type="InterPro" id="IPR013128">
    <property type="entry name" value="Peptidase_C1A"/>
</dbReference>
<dbReference type="CDD" id="cd02248">
    <property type="entry name" value="Peptidase_C1A"/>
    <property type="match status" value="1"/>
</dbReference>